<dbReference type="PANTHER" id="PTHR35446">
    <property type="entry name" value="SI:CH211-175M2.5"/>
    <property type="match status" value="1"/>
</dbReference>
<organism evidence="1 2">
    <name type="scientific">Thioalkalivibrio versutus</name>
    <dbReference type="NCBI Taxonomy" id="106634"/>
    <lineage>
        <taxon>Bacteria</taxon>
        <taxon>Pseudomonadati</taxon>
        <taxon>Pseudomonadota</taxon>
        <taxon>Gammaproteobacteria</taxon>
        <taxon>Chromatiales</taxon>
        <taxon>Ectothiorhodospiraceae</taxon>
        <taxon>Thioalkalivibrio</taxon>
    </lineage>
</organism>
<proteinExistence type="predicted"/>
<dbReference type="OrthoDB" id="9808310at2"/>
<dbReference type="SUPFAM" id="SSF69118">
    <property type="entry name" value="AhpD-like"/>
    <property type="match status" value="1"/>
</dbReference>
<dbReference type="RefSeq" id="WP_018167990.1">
    <property type="nucleotide sequence ID" value="NZ_CP011367.1"/>
</dbReference>
<dbReference type="InterPro" id="IPR029032">
    <property type="entry name" value="AhpD-like"/>
</dbReference>
<evidence type="ECO:0000313" key="1">
    <source>
        <dbReference type="EMBL" id="AKJ94413.1"/>
    </source>
</evidence>
<dbReference type="PATRIC" id="fig|106634.4.peg.626"/>
<keyword evidence="2" id="KW-1185">Reference proteome</keyword>
<dbReference type="Gene3D" id="1.20.1290.10">
    <property type="entry name" value="AhpD-like"/>
    <property type="match status" value="1"/>
</dbReference>
<dbReference type="STRING" id="106634.TVD_03065"/>
<protein>
    <submittedName>
        <fullName evidence="1">Carboxymuconolactone decarboxylase</fullName>
    </submittedName>
</protein>
<sequence length="186" mass="20417">MSDEHFPLHDAASAPDAKPAFEQAEQTFGMVPNLIRKMASAPALAEAYLSLNTLLQQTSMSPTEQCTLLLTVSRYHDCDYCMAAHSMTGRMTGVPDGVVDALREDRPIDDPKLEALRQFTHAMIEQRGWVDEATQQAFLDAGYTHPQMLEVILAIGLKTLSNYTNHIAGTPVDEPMAGERWTAPGA</sequence>
<reference evidence="1 2" key="1">
    <citation type="submission" date="2015-04" db="EMBL/GenBank/DDBJ databases">
        <title>Complete Sequence for the Genome of the Thioalkalivibrio versutus D301.</title>
        <authorList>
            <person name="Mu T."/>
            <person name="Zhou J."/>
            <person name="Xu X."/>
        </authorList>
    </citation>
    <scope>NUCLEOTIDE SEQUENCE [LARGE SCALE GENOMIC DNA]</scope>
    <source>
        <strain evidence="1 2">D301</strain>
    </source>
</reference>
<dbReference type="Proteomes" id="UP000064201">
    <property type="component" value="Chromosome"/>
</dbReference>
<gene>
    <name evidence="1" type="ORF">TVD_03065</name>
</gene>
<accession>A0A0G3FZN2</accession>
<dbReference type="AlphaFoldDB" id="A0A0G3FZN2"/>
<dbReference type="EMBL" id="CP011367">
    <property type="protein sequence ID" value="AKJ94413.1"/>
    <property type="molecule type" value="Genomic_DNA"/>
</dbReference>
<evidence type="ECO:0000313" key="2">
    <source>
        <dbReference type="Proteomes" id="UP000064201"/>
    </source>
</evidence>
<dbReference type="PANTHER" id="PTHR35446:SF3">
    <property type="entry name" value="CMD DOMAIN-CONTAINING PROTEIN"/>
    <property type="match status" value="1"/>
</dbReference>
<name>A0A0G3FZN2_9GAMM</name>
<dbReference type="KEGG" id="tvr:TVD_03065"/>